<dbReference type="EMBL" id="DSDK01000878">
    <property type="protein sequence ID" value="HDR53032.1"/>
    <property type="molecule type" value="Genomic_DNA"/>
</dbReference>
<reference evidence="1" key="1">
    <citation type="journal article" date="2020" name="mSystems">
        <title>Genome- and Community-Level Interaction Insights into Carbon Utilization and Element Cycling Functions of Hydrothermarchaeota in Hydrothermal Sediment.</title>
        <authorList>
            <person name="Zhou Z."/>
            <person name="Liu Y."/>
            <person name="Xu W."/>
            <person name="Pan J."/>
            <person name="Luo Z.H."/>
            <person name="Li M."/>
        </authorList>
    </citation>
    <scope>NUCLEOTIDE SEQUENCE [LARGE SCALE GENOMIC DNA]</scope>
    <source>
        <strain evidence="1">SpSt-1217</strain>
    </source>
</reference>
<sequence length="93" mass="11257">MNKLILLFLIVFAGFPFGYKNQQSTPEMNHVQASENGIAAKDEIIEEIQARLFLNLYLSQFKRGWKHTFVYFYENEILNLFYYCFFIYTFRFL</sequence>
<protein>
    <submittedName>
        <fullName evidence="1">Uncharacterized protein</fullName>
    </submittedName>
</protein>
<comment type="caution">
    <text evidence="1">The sequence shown here is derived from an EMBL/GenBank/DDBJ whole genome shotgun (WGS) entry which is preliminary data.</text>
</comment>
<evidence type="ECO:0000313" key="1">
    <source>
        <dbReference type="EMBL" id="HDR53032.1"/>
    </source>
</evidence>
<accession>A0A831PN59</accession>
<proteinExistence type="predicted"/>
<organism evidence="1">
    <name type="scientific">Mariniphaga anaerophila</name>
    <dbReference type="NCBI Taxonomy" id="1484053"/>
    <lineage>
        <taxon>Bacteria</taxon>
        <taxon>Pseudomonadati</taxon>
        <taxon>Bacteroidota</taxon>
        <taxon>Bacteroidia</taxon>
        <taxon>Marinilabiliales</taxon>
        <taxon>Prolixibacteraceae</taxon>
        <taxon>Mariniphaga</taxon>
    </lineage>
</organism>
<gene>
    <name evidence="1" type="ORF">ENN90_15660</name>
</gene>
<name>A0A831PN59_9BACT</name>
<dbReference type="Proteomes" id="UP000886047">
    <property type="component" value="Unassembled WGS sequence"/>
</dbReference>
<dbReference type="AlphaFoldDB" id="A0A831PN59"/>